<accession>A0ABR3W854</accession>
<evidence type="ECO:0000259" key="2">
    <source>
        <dbReference type="Pfam" id="PF08595"/>
    </source>
</evidence>
<feature type="domain" description="Transcriptional regulatory protein RXT2 N-terminal" evidence="2">
    <location>
        <begin position="2"/>
        <end position="74"/>
    </location>
</feature>
<reference evidence="3 4" key="1">
    <citation type="journal article" date="2024" name="Commun. Biol.">
        <title>Comparative genomic analysis of thermophilic fungi reveals convergent evolutionary adaptations and gene losses.</title>
        <authorList>
            <person name="Steindorff A.S."/>
            <person name="Aguilar-Pontes M.V."/>
            <person name="Robinson A.J."/>
            <person name="Andreopoulos B."/>
            <person name="LaButti K."/>
            <person name="Kuo A."/>
            <person name="Mondo S."/>
            <person name="Riley R."/>
            <person name="Otillar R."/>
            <person name="Haridas S."/>
            <person name="Lipzen A."/>
            <person name="Grimwood J."/>
            <person name="Schmutz J."/>
            <person name="Clum A."/>
            <person name="Reid I.D."/>
            <person name="Moisan M.C."/>
            <person name="Butler G."/>
            <person name="Nguyen T.T.M."/>
            <person name="Dewar K."/>
            <person name="Conant G."/>
            <person name="Drula E."/>
            <person name="Henrissat B."/>
            <person name="Hansel C."/>
            <person name="Singer S."/>
            <person name="Hutchinson M.I."/>
            <person name="de Vries R.P."/>
            <person name="Natvig D.O."/>
            <person name="Powell A.J."/>
            <person name="Tsang A."/>
            <person name="Grigoriev I.V."/>
        </authorList>
    </citation>
    <scope>NUCLEOTIDE SEQUENCE [LARGE SCALE GENOMIC DNA]</scope>
    <source>
        <strain evidence="3 4">ATCC 24622</strain>
    </source>
</reference>
<organism evidence="3 4">
    <name type="scientific">Phialemonium thermophilum</name>
    <dbReference type="NCBI Taxonomy" id="223376"/>
    <lineage>
        <taxon>Eukaryota</taxon>
        <taxon>Fungi</taxon>
        <taxon>Dikarya</taxon>
        <taxon>Ascomycota</taxon>
        <taxon>Pezizomycotina</taxon>
        <taxon>Sordariomycetes</taxon>
        <taxon>Sordariomycetidae</taxon>
        <taxon>Cephalothecales</taxon>
        <taxon>Cephalothecaceae</taxon>
        <taxon>Phialemonium</taxon>
    </lineage>
</organism>
<feature type="region of interest" description="Disordered" evidence="1">
    <location>
        <begin position="363"/>
        <end position="386"/>
    </location>
</feature>
<dbReference type="Pfam" id="PF08595">
    <property type="entry name" value="RXT2_N"/>
    <property type="match status" value="1"/>
</dbReference>
<gene>
    <name evidence="3" type="ORF">VTK73DRAFT_8522</name>
</gene>
<feature type="compositionally biased region" description="Basic and acidic residues" evidence="1">
    <location>
        <begin position="137"/>
        <end position="147"/>
    </location>
</feature>
<dbReference type="InterPro" id="IPR039602">
    <property type="entry name" value="Rxt2"/>
</dbReference>
<protein>
    <recommendedName>
        <fullName evidence="2">Transcriptional regulatory protein RXT2 N-terminal domain-containing protein</fullName>
    </recommendedName>
</protein>
<feature type="compositionally biased region" description="Basic and acidic residues" evidence="1">
    <location>
        <begin position="209"/>
        <end position="218"/>
    </location>
</feature>
<dbReference type="InterPro" id="IPR013904">
    <property type="entry name" value="RXT2_N"/>
</dbReference>
<dbReference type="EMBL" id="JAZHXJ010000621">
    <property type="protein sequence ID" value="KAL1855697.1"/>
    <property type="molecule type" value="Genomic_DNA"/>
</dbReference>
<feature type="region of interest" description="Disordered" evidence="1">
    <location>
        <begin position="101"/>
        <end position="235"/>
    </location>
</feature>
<feature type="compositionally biased region" description="Polar residues" evidence="1">
    <location>
        <begin position="149"/>
        <end position="171"/>
    </location>
</feature>
<keyword evidence="4" id="KW-1185">Reference proteome</keyword>
<dbReference type="Proteomes" id="UP001586593">
    <property type="component" value="Unassembled WGS sequence"/>
</dbReference>
<dbReference type="PANTHER" id="PTHR28232:SF1">
    <property type="entry name" value="TRANSCRIPTIONAL REGULATORY PROTEIN RXT2"/>
    <property type="match status" value="1"/>
</dbReference>
<name>A0ABR3W854_9PEZI</name>
<sequence length="386" mass="42299">MEAAAEDNPYSSIHLENILAPLTSVTDLPTHPTLSRPFTSKALTELAIHGRNLMHKENAALWQVRPLLTRLQGDHTWIPCGMLTQPGDIDLFADDYLTRFHPRGTGSSSRRSEGTPITNGSEKKAPPPLGPAPDAGRPGHETEDKPAATDSSAQEDGPTVNTTSEIPSDSASADKKVPLDGDQVDNNPARDEGQKEVNGAWSNGATQADTHEAAETKDQPAAGNGEADVEMSEPSKTDGIIEAHANSGSHPSESRAVSVATDGTDDLFIHPLFLPPRSAHPDRDQGLLEPEAEDIRRLLQLYVQKQEEICRGVTKLYIDLLKADRYRKTVLKWAKAEAHCGDARDMSDGEDWYDKEEWGLVEDLKKGQDEEEEDTTQPQKKTRNRK</sequence>
<evidence type="ECO:0000256" key="1">
    <source>
        <dbReference type="SAM" id="MobiDB-lite"/>
    </source>
</evidence>
<evidence type="ECO:0000313" key="4">
    <source>
        <dbReference type="Proteomes" id="UP001586593"/>
    </source>
</evidence>
<dbReference type="PANTHER" id="PTHR28232">
    <property type="entry name" value="TRANSCRIPTIONAL REGULATORY PROTEIN RXT2"/>
    <property type="match status" value="1"/>
</dbReference>
<comment type="caution">
    <text evidence="3">The sequence shown here is derived from an EMBL/GenBank/DDBJ whole genome shotgun (WGS) entry which is preliminary data.</text>
</comment>
<proteinExistence type="predicted"/>
<evidence type="ECO:0000313" key="3">
    <source>
        <dbReference type="EMBL" id="KAL1855697.1"/>
    </source>
</evidence>